<dbReference type="SUPFAM" id="SSF81330">
    <property type="entry name" value="Gated mechanosensitive channel"/>
    <property type="match status" value="1"/>
</dbReference>
<dbReference type="AlphaFoldDB" id="F4GHH7"/>
<comment type="function">
    <text evidence="10">Channel that opens in response to stretch forces in the membrane lipid bilayer. May participate in the regulation of osmotic pressure changes within the cell.</text>
</comment>
<name>F4GHH7_PARC1</name>
<dbReference type="InterPro" id="IPR019823">
    <property type="entry name" value="Mechanosensitive_channel_CS"/>
</dbReference>
<keyword evidence="9 10" id="KW-0407">Ion channel</keyword>
<evidence type="ECO:0000256" key="3">
    <source>
        <dbReference type="ARBA" id="ARBA00022448"/>
    </source>
</evidence>
<proteinExistence type="inferred from homology"/>
<dbReference type="HAMAP" id="MF_00115">
    <property type="entry name" value="MscL"/>
    <property type="match status" value="1"/>
</dbReference>
<dbReference type="PRINTS" id="PR01264">
    <property type="entry name" value="MECHCHANNEL"/>
</dbReference>
<evidence type="ECO:0000256" key="8">
    <source>
        <dbReference type="ARBA" id="ARBA00023136"/>
    </source>
</evidence>
<protein>
    <recommendedName>
        <fullName evidence="10">Large-conductance mechanosensitive channel</fullName>
    </recommendedName>
</protein>
<dbReference type="PANTHER" id="PTHR30266:SF2">
    <property type="entry name" value="LARGE-CONDUCTANCE MECHANOSENSITIVE CHANNEL"/>
    <property type="match status" value="1"/>
</dbReference>
<keyword evidence="6 10" id="KW-1133">Transmembrane helix</keyword>
<dbReference type="STRING" id="760011.Spico_1360"/>
<evidence type="ECO:0000256" key="6">
    <source>
        <dbReference type="ARBA" id="ARBA00022989"/>
    </source>
</evidence>
<feature type="transmembrane region" description="Helical" evidence="10">
    <location>
        <begin position="83"/>
        <end position="102"/>
    </location>
</feature>
<dbReference type="InterPro" id="IPR037673">
    <property type="entry name" value="MSC/AndL"/>
</dbReference>
<gene>
    <name evidence="10" type="primary">mscL</name>
    <name evidence="11" type="ordered locus">Spico_1360</name>
</gene>
<reference evidence="11 12" key="2">
    <citation type="journal article" date="2012" name="Stand. Genomic Sci.">
        <title>Complete genome sequence of the termite hindgut bacterium Spirochaeta coccoides type strain (SPN1(T)), reclassification in the genus Sphaerochaeta as Sphaerochaeta coccoides comb. nov. and emendations of the family Spirochaetaceae and the genus Sphaerochaeta.</title>
        <authorList>
            <person name="Abt B."/>
            <person name="Han C."/>
            <person name="Scheuner C."/>
            <person name="Lu M."/>
            <person name="Lapidus A."/>
            <person name="Nolan M."/>
            <person name="Lucas S."/>
            <person name="Hammon N."/>
            <person name="Deshpande S."/>
            <person name="Cheng J.F."/>
            <person name="Tapia R."/>
            <person name="Goodwin L.A."/>
            <person name="Pitluck S."/>
            <person name="Liolios K."/>
            <person name="Pagani I."/>
            <person name="Ivanova N."/>
            <person name="Mavromatis K."/>
            <person name="Mikhailova N."/>
            <person name="Huntemann M."/>
            <person name="Pati A."/>
            <person name="Chen A."/>
            <person name="Palaniappan K."/>
            <person name="Land M."/>
            <person name="Hauser L."/>
            <person name="Brambilla E.M."/>
            <person name="Rohde M."/>
            <person name="Spring S."/>
            <person name="Gronow S."/>
            <person name="Goker M."/>
            <person name="Woyke T."/>
            <person name="Bristow J."/>
            <person name="Eisen J.A."/>
            <person name="Markowitz V."/>
            <person name="Hugenholtz P."/>
            <person name="Kyrpides N.C."/>
            <person name="Klenk H.P."/>
            <person name="Detter J.C."/>
        </authorList>
    </citation>
    <scope>NUCLEOTIDE SEQUENCE [LARGE SCALE GENOMIC DNA]</scope>
    <source>
        <strain evidence="12">ATCC BAA-1237 / DSM 17374 / SPN1</strain>
    </source>
</reference>
<dbReference type="GO" id="GO:0005886">
    <property type="term" value="C:plasma membrane"/>
    <property type="evidence" value="ECO:0007669"/>
    <property type="project" value="UniProtKB-SubCell"/>
</dbReference>
<evidence type="ECO:0000256" key="7">
    <source>
        <dbReference type="ARBA" id="ARBA00023065"/>
    </source>
</evidence>
<evidence type="ECO:0000256" key="9">
    <source>
        <dbReference type="ARBA" id="ARBA00023303"/>
    </source>
</evidence>
<evidence type="ECO:0000313" key="11">
    <source>
        <dbReference type="EMBL" id="AEC02566.1"/>
    </source>
</evidence>
<evidence type="ECO:0000256" key="2">
    <source>
        <dbReference type="ARBA" id="ARBA00007254"/>
    </source>
</evidence>
<dbReference type="NCBIfam" id="NF001843">
    <property type="entry name" value="PRK00567.1-4"/>
    <property type="match status" value="1"/>
</dbReference>
<evidence type="ECO:0000256" key="4">
    <source>
        <dbReference type="ARBA" id="ARBA00022475"/>
    </source>
</evidence>
<dbReference type="PROSITE" id="PS01327">
    <property type="entry name" value="MSCL"/>
    <property type="match status" value="1"/>
</dbReference>
<evidence type="ECO:0000256" key="1">
    <source>
        <dbReference type="ARBA" id="ARBA00004651"/>
    </source>
</evidence>
<evidence type="ECO:0000256" key="5">
    <source>
        <dbReference type="ARBA" id="ARBA00022692"/>
    </source>
</evidence>
<reference evidence="12" key="1">
    <citation type="submission" date="2011-04" db="EMBL/GenBank/DDBJ databases">
        <title>The complete genome of Spirochaeta coccoides DSM 17374.</title>
        <authorList>
            <person name="Lucas S."/>
            <person name="Copeland A."/>
            <person name="Lapidus A."/>
            <person name="Bruce D."/>
            <person name="Goodwin L."/>
            <person name="Pitluck S."/>
            <person name="Peters L."/>
            <person name="Kyrpides N."/>
            <person name="Mavromatis K."/>
            <person name="Pagani I."/>
            <person name="Ivanova N."/>
            <person name="Ovchinnikova G."/>
            <person name="Lu M."/>
            <person name="Detter J.C."/>
            <person name="Tapia R."/>
            <person name="Han C."/>
            <person name="Land M."/>
            <person name="Hauser L."/>
            <person name="Markowitz V."/>
            <person name="Cheng J.-F."/>
            <person name="Hugenholtz P."/>
            <person name="Woyke T."/>
            <person name="Wu D."/>
            <person name="Spring S."/>
            <person name="Schroeder M."/>
            <person name="Brambilla E."/>
            <person name="Klenk H.-P."/>
            <person name="Eisen J.A."/>
        </authorList>
    </citation>
    <scope>NUCLEOTIDE SEQUENCE [LARGE SCALE GENOMIC DNA]</scope>
    <source>
        <strain evidence="12">ATCC BAA-1237 / DSM 17374 / SPN1</strain>
    </source>
</reference>
<dbReference type="Gene3D" id="1.10.1200.120">
    <property type="entry name" value="Large-conductance mechanosensitive channel, MscL, domain 1"/>
    <property type="match status" value="1"/>
</dbReference>
<keyword evidence="7 10" id="KW-0406">Ion transport</keyword>
<dbReference type="eggNOG" id="COG1970">
    <property type="taxonomic scope" value="Bacteria"/>
</dbReference>
<dbReference type="EMBL" id="CP002659">
    <property type="protein sequence ID" value="AEC02566.1"/>
    <property type="molecule type" value="Genomic_DNA"/>
</dbReference>
<dbReference type="InterPro" id="IPR036019">
    <property type="entry name" value="MscL_channel"/>
</dbReference>
<dbReference type="InterPro" id="IPR001185">
    <property type="entry name" value="MS_channel"/>
</dbReference>
<keyword evidence="4 10" id="KW-1003">Cell membrane</keyword>
<comment type="subcellular location">
    <subcellularLocation>
        <location evidence="10">Cell inner membrane</location>
        <topology evidence="10">Multi-pass membrane protein</topology>
    </subcellularLocation>
    <subcellularLocation>
        <location evidence="1">Cell membrane</location>
        <topology evidence="1">Multi-pass membrane protein</topology>
    </subcellularLocation>
</comment>
<feature type="transmembrane region" description="Helical" evidence="10">
    <location>
        <begin position="21"/>
        <end position="43"/>
    </location>
</feature>
<dbReference type="HOGENOM" id="CLU_095787_0_0_12"/>
<keyword evidence="10" id="KW-0997">Cell inner membrane</keyword>
<dbReference type="KEGG" id="scc:Spico_1360"/>
<comment type="similarity">
    <text evidence="2 10">Belongs to the MscL family.</text>
</comment>
<dbReference type="NCBIfam" id="TIGR00220">
    <property type="entry name" value="mscL"/>
    <property type="match status" value="1"/>
</dbReference>
<keyword evidence="3 10" id="KW-0813">Transport</keyword>
<dbReference type="Proteomes" id="UP000007939">
    <property type="component" value="Chromosome"/>
</dbReference>
<keyword evidence="8 10" id="KW-0472">Membrane</keyword>
<sequence length="145" mass="16205">MADKKRIGFIDEFKEFIMRGNVLDMAIGLIIGTAFTAIVKSVVNDIIMPFVGWLMGSSSFSDFRVILTPATEDAPEVAIRYGALLQTVVDFLIIGFILFIIVKTFNTFRKKLERAKEPAAPVEPEAPPADITLLTEIRDLLKDRK</sequence>
<evidence type="ECO:0000256" key="10">
    <source>
        <dbReference type="HAMAP-Rule" id="MF_00115"/>
    </source>
</evidence>
<accession>F4GHH7</accession>
<dbReference type="RefSeq" id="WP_013739961.1">
    <property type="nucleotide sequence ID" value="NC_015436.1"/>
</dbReference>
<keyword evidence="12" id="KW-1185">Reference proteome</keyword>
<dbReference type="GO" id="GO:0008381">
    <property type="term" value="F:mechanosensitive monoatomic ion channel activity"/>
    <property type="evidence" value="ECO:0007669"/>
    <property type="project" value="UniProtKB-UniRule"/>
</dbReference>
<comment type="subunit">
    <text evidence="10">Homopentamer.</text>
</comment>
<keyword evidence="5 10" id="KW-0812">Transmembrane</keyword>
<organism evidence="11 12">
    <name type="scientific">Parasphaerochaeta coccoides (strain ATCC BAA-1237 / DSM 17374 / SPN1)</name>
    <name type="common">Sphaerochaeta coccoides</name>
    <dbReference type="NCBI Taxonomy" id="760011"/>
    <lineage>
        <taxon>Bacteria</taxon>
        <taxon>Pseudomonadati</taxon>
        <taxon>Spirochaetota</taxon>
        <taxon>Spirochaetia</taxon>
        <taxon>Spirochaetales</taxon>
        <taxon>Sphaerochaetaceae</taxon>
        <taxon>Parasphaerochaeta</taxon>
    </lineage>
</organism>
<dbReference type="Pfam" id="PF01741">
    <property type="entry name" value="MscL"/>
    <property type="match status" value="1"/>
</dbReference>
<evidence type="ECO:0000313" key="12">
    <source>
        <dbReference type="Proteomes" id="UP000007939"/>
    </source>
</evidence>
<dbReference type="PANTHER" id="PTHR30266">
    <property type="entry name" value="MECHANOSENSITIVE CHANNEL MSCL"/>
    <property type="match status" value="1"/>
</dbReference>